<dbReference type="InterPro" id="IPR005036">
    <property type="entry name" value="CBM21_dom"/>
</dbReference>
<feature type="domain" description="CBM21" evidence="3">
    <location>
        <begin position="121"/>
        <end position="231"/>
    </location>
</feature>
<feature type="region of interest" description="Disordered" evidence="1">
    <location>
        <begin position="1447"/>
        <end position="1466"/>
    </location>
</feature>
<keyword evidence="2" id="KW-0812">Transmembrane</keyword>
<dbReference type="Proteomes" id="UP001059041">
    <property type="component" value="Linkage Group LG3"/>
</dbReference>
<feature type="compositionally biased region" description="Polar residues" evidence="1">
    <location>
        <begin position="1023"/>
        <end position="1048"/>
    </location>
</feature>
<feature type="region of interest" description="Disordered" evidence="1">
    <location>
        <begin position="918"/>
        <end position="962"/>
    </location>
</feature>
<feature type="compositionally biased region" description="Polar residues" evidence="1">
    <location>
        <begin position="995"/>
        <end position="1007"/>
    </location>
</feature>
<feature type="compositionally biased region" description="Polar residues" evidence="1">
    <location>
        <begin position="1456"/>
        <end position="1466"/>
    </location>
</feature>
<feature type="region of interest" description="Disordered" evidence="1">
    <location>
        <begin position="1290"/>
        <end position="1332"/>
    </location>
</feature>
<proteinExistence type="predicted"/>
<dbReference type="GO" id="GO:2001069">
    <property type="term" value="F:glycogen binding"/>
    <property type="evidence" value="ECO:0007669"/>
    <property type="project" value="TreeGrafter"/>
</dbReference>
<feature type="compositionally biased region" description="Polar residues" evidence="1">
    <location>
        <begin position="550"/>
        <end position="566"/>
    </location>
</feature>
<feature type="compositionally biased region" description="Low complexity" evidence="1">
    <location>
        <begin position="976"/>
        <end position="994"/>
    </location>
</feature>
<dbReference type="GO" id="GO:0000164">
    <property type="term" value="C:protein phosphatase type 1 complex"/>
    <property type="evidence" value="ECO:0007669"/>
    <property type="project" value="TreeGrafter"/>
</dbReference>
<feature type="compositionally biased region" description="Low complexity" evidence="1">
    <location>
        <begin position="929"/>
        <end position="962"/>
    </location>
</feature>
<feature type="compositionally biased region" description="Polar residues" evidence="1">
    <location>
        <begin position="1196"/>
        <end position="1229"/>
    </location>
</feature>
<feature type="compositionally biased region" description="Low complexity" evidence="1">
    <location>
        <begin position="729"/>
        <end position="743"/>
    </location>
</feature>
<organism evidence="4 5">
    <name type="scientific">Triplophysa rosa</name>
    <name type="common">Cave loach</name>
    <dbReference type="NCBI Taxonomy" id="992332"/>
    <lineage>
        <taxon>Eukaryota</taxon>
        <taxon>Metazoa</taxon>
        <taxon>Chordata</taxon>
        <taxon>Craniata</taxon>
        <taxon>Vertebrata</taxon>
        <taxon>Euteleostomi</taxon>
        <taxon>Actinopterygii</taxon>
        <taxon>Neopterygii</taxon>
        <taxon>Teleostei</taxon>
        <taxon>Ostariophysi</taxon>
        <taxon>Cypriniformes</taxon>
        <taxon>Nemacheilidae</taxon>
        <taxon>Triplophysa</taxon>
    </lineage>
</organism>
<feature type="compositionally biased region" description="Low complexity" evidence="1">
    <location>
        <begin position="1049"/>
        <end position="1061"/>
    </location>
</feature>
<evidence type="ECO:0000313" key="4">
    <source>
        <dbReference type="EMBL" id="KAI7811945.1"/>
    </source>
</evidence>
<feature type="compositionally biased region" description="Polar residues" evidence="1">
    <location>
        <begin position="1062"/>
        <end position="1117"/>
    </location>
</feature>
<keyword evidence="2" id="KW-1133">Transmembrane helix</keyword>
<evidence type="ECO:0000256" key="2">
    <source>
        <dbReference type="SAM" id="Phobius"/>
    </source>
</evidence>
<feature type="region of interest" description="Disordered" evidence="1">
    <location>
        <begin position="237"/>
        <end position="294"/>
    </location>
</feature>
<dbReference type="InterPro" id="IPR038175">
    <property type="entry name" value="CBM21_dom_sf"/>
</dbReference>
<feature type="compositionally biased region" description="Polar residues" evidence="1">
    <location>
        <begin position="253"/>
        <end position="289"/>
    </location>
</feature>
<feature type="region of interest" description="Disordered" evidence="1">
    <location>
        <begin position="847"/>
        <end position="866"/>
    </location>
</feature>
<accession>A0A9W8C9H1</accession>
<evidence type="ECO:0000256" key="1">
    <source>
        <dbReference type="SAM" id="MobiDB-lite"/>
    </source>
</evidence>
<dbReference type="PROSITE" id="PS51159">
    <property type="entry name" value="CBM21"/>
    <property type="match status" value="1"/>
</dbReference>
<dbReference type="Gene3D" id="2.60.40.2440">
    <property type="entry name" value="Carbohydrate binding type-21 domain"/>
    <property type="match status" value="1"/>
</dbReference>
<feature type="compositionally biased region" description="Low complexity" evidence="1">
    <location>
        <begin position="1008"/>
        <end position="1022"/>
    </location>
</feature>
<feature type="compositionally biased region" description="Basic and acidic residues" evidence="1">
    <location>
        <begin position="237"/>
        <end position="248"/>
    </location>
</feature>
<dbReference type="PANTHER" id="PTHR12307:SF2">
    <property type="entry name" value="PROTEIN PHOSPHATASE 1 REGULATORY SUBUNIT 3A"/>
    <property type="match status" value="1"/>
</dbReference>
<feature type="region of interest" description="Disordered" evidence="1">
    <location>
        <begin position="473"/>
        <end position="492"/>
    </location>
</feature>
<feature type="compositionally biased region" description="Low complexity" evidence="1">
    <location>
        <begin position="40"/>
        <end position="67"/>
    </location>
</feature>
<feature type="region of interest" description="Disordered" evidence="1">
    <location>
        <begin position="716"/>
        <end position="743"/>
    </location>
</feature>
<comment type="caution">
    <text evidence="4">The sequence shown here is derived from an EMBL/GenBank/DDBJ whole genome shotgun (WGS) entry which is preliminary data.</text>
</comment>
<dbReference type="Pfam" id="PF03370">
    <property type="entry name" value="CBM_21"/>
    <property type="match status" value="1"/>
</dbReference>
<feature type="compositionally biased region" description="Acidic residues" evidence="1">
    <location>
        <begin position="1388"/>
        <end position="1397"/>
    </location>
</feature>
<feature type="compositionally biased region" description="Polar residues" evidence="1">
    <location>
        <begin position="1165"/>
        <end position="1188"/>
    </location>
</feature>
<feature type="compositionally biased region" description="Polar residues" evidence="1">
    <location>
        <begin position="1139"/>
        <end position="1153"/>
    </location>
</feature>
<dbReference type="CDD" id="cd22255">
    <property type="entry name" value="PBD_PPP1R3A"/>
    <property type="match status" value="1"/>
</dbReference>
<feature type="compositionally biased region" description="Basic and acidic residues" evidence="1">
    <location>
        <begin position="581"/>
        <end position="597"/>
    </location>
</feature>
<name>A0A9W8C9H1_TRIRA</name>
<feature type="compositionally biased region" description="Polar residues" evidence="1">
    <location>
        <begin position="1246"/>
        <end position="1256"/>
    </location>
</feature>
<dbReference type="OrthoDB" id="1881at2759"/>
<feature type="region of interest" description="Disordered" evidence="1">
    <location>
        <begin position="1"/>
        <end position="67"/>
    </location>
</feature>
<gene>
    <name evidence="4" type="ORF">IRJ41_022219</name>
</gene>
<evidence type="ECO:0000313" key="5">
    <source>
        <dbReference type="Proteomes" id="UP001059041"/>
    </source>
</evidence>
<dbReference type="EMBL" id="JAFHDT010000003">
    <property type="protein sequence ID" value="KAI7811945.1"/>
    <property type="molecule type" value="Genomic_DNA"/>
</dbReference>
<sequence>MESVGALGSPTGANSNLLDLPSPCLWDEDDEALGREGIRPKSSPVPRRRSSASSDDSQPPPSSSRRVSFADTFGLNLVSVKQFDAWAVTVLPDPLECHLNEAKEYFMVPLFVLPQTGLELEMLVLEKKIELENLELLPGTTTLRGVIRVLNLCFDKMVYVRISLDLWRSHFDLLAEYVPGSHDGEMDCFSFKLTLVPPFGEEGARVDFCLRYETSLGTFWANNNGNNFAMYCREKTKEKPQNESENRRKSCLRGSSSNVSALTTNNMEFPDINLNSGQATGPEPQNTNAEELQKESKELLEEISRNRSQRNRRKAARLAKVKEHFARREEEKKHWTKTTESEVTAETRVQEHASVPAKGSCSLSQQTPPGLPTCNQISPAPDECLEEDSTRTVTFKQQDLEQHVQDAVIHSETNPSTAQTDSYLDETDDLSDQLVSFNPPVLGHQHDLSTGKDVEKAWEDFEQDAKQRIRCKMDKEENTSKEKPAHRENVSLNTNHSVPQLFSQNYAFGTIIAPLYHQVFKNIQSERTFKELNDGSPRAITPPESDQPPMRQNTEIGLESCVSTKQTQHDGESTEQNPANTKKETKKSLSDPYRNKDVQGAVSSHSCIKEHSTDPTNNQSQTKVETISLQTNVIGNNLPLNISNQFPKESQNPRNTSFMVPQNAFNSFPTQTQQQITSILNPNQVELPKSVISERSTEISNLSAMPLVQTENTYNLPQSSEGPKMFQTSSNSFDSSDDQSGSDCSEMRLNNEIFNLPESECSKAVESYQINESNEQMTVAFSSQPQTFNITDDTNDFYGEYDNTTMIEEIENIQNGKLVKKYEKECHILEDLVEEEKGNQAIQIENQEVNQEQKEEQESAKEEEIGGGIWNIVDELKYIDDEEDINMGTVEMENKQNQQSDFNQQSYAVVQPSNSVNQQSYRVNEESDSVNQQSDSVNEQSNSENQQSDSVNQQSDSENQQSDLVNQKSYAVTQASDSVNQQSDSVNQQSESVNEQSHSENQQSDLENQQSDSVNQQSDSVNEQSHSENQQSDLENQQSDSVNKQSDLVNQQSDSVNQQSDPENQQSDPENQQSDPKNQQSDPDNQQLDSENPQLDSENQQSDLVNQQSDSVNRQSDSVNQPSDSVNQQSDSVNQQSDLENQQSDLENQQSESMNERSDLENQQEDSVNQHSDSENQQSDPENQQSDPENQKSDLENQQADLVNQQANSVNRQSDSVNRQSDLENQQSDPENQQSDPESQQSDPENQQSDSVNQQAYSVHLQTIEQQPKLFIIKSNSESLNHSSIELDIAEEHQSTEQSRSGDEDSSGEEAADKETDTFWNESTKSGGDALSASIHGMRNDWDHLEFIDKELTVCCESEKLQNKCKPNDENMQENMECQSKDSTDAEKDVEDNTSTESLVDDEMELYLTCLRNSQQSVFRDGLANVNYGKRPSVSRGRSMSLTMPSISESVDEDQPNSSLEKASNTEDITELERAIQSLVEGNEHVIGCNVLWWKEFLSYDNMSRVVGYSFLLILFFVVAYYYDFAACFALYLLTVYWLFKQPEQEPVKGSRRGERQL</sequence>
<dbReference type="InterPro" id="IPR050782">
    <property type="entry name" value="PP1_regulatory_subunit_3"/>
</dbReference>
<dbReference type="PANTHER" id="PTHR12307">
    <property type="entry name" value="PROTEIN PHOSPHATASE 1 REGULATORY SUBUNIT"/>
    <property type="match status" value="1"/>
</dbReference>
<evidence type="ECO:0000259" key="3">
    <source>
        <dbReference type="PROSITE" id="PS51159"/>
    </source>
</evidence>
<feature type="compositionally biased region" description="Basic and acidic residues" evidence="1">
    <location>
        <begin position="473"/>
        <end position="489"/>
    </location>
</feature>
<feature type="region of interest" description="Disordered" evidence="1">
    <location>
        <begin position="1365"/>
        <end position="1397"/>
    </location>
</feature>
<protein>
    <recommendedName>
        <fullName evidence="3">CBM21 domain-containing protein</fullName>
    </recommendedName>
</protein>
<keyword evidence="5" id="KW-1185">Reference proteome</keyword>
<feature type="compositionally biased region" description="Low complexity" evidence="1">
    <location>
        <begin position="1230"/>
        <end position="1245"/>
    </location>
</feature>
<dbReference type="GO" id="GO:0005979">
    <property type="term" value="P:regulation of glycogen biosynthetic process"/>
    <property type="evidence" value="ECO:0007669"/>
    <property type="project" value="TreeGrafter"/>
</dbReference>
<feature type="transmembrane region" description="Helical" evidence="2">
    <location>
        <begin position="1507"/>
        <end position="1540"/>
    </location>
</feature>
<dbReference type="GO" id="GO:0008157">
    <property type="term" value="F:protein phosphatase 1 binding"/>
    <property type="evidence" value="ECO:0007669"/>
    <property type="project" value="TreeGrafter"/>
</dbReference>
<keyword evidence="2" id="KW-0472">Membrane</keyword>
<reference evidence="4" key="1">
    <citation type="submission" date="2021-02" db="EMBL/GenBank/DDBJ databases">
        <title>Comparative genomics reveals that relaxation of natural selection precedes convergent phenotypic evolution of cavefish.</title>
        <authorList>
            <person name="Peng Z."/>
        </authorList>
    </citation>
    <scope>NUCLEOTIDE SEQUENCE</scope>
    <source>
        <tissue evidence="4">Muscle</tissue>
    </source>
</reference>
<feature type="compositionally biased region" description="Basic and acidic residues" evidence="1">
    <location>
        <begin position="1290"/>
        <end position="1303"/>
    </location>
</feature>
<feature type="compositionally biased region" description="Basic and acidic residues" evidence="1">
    <location>
        <begin position="851"/>
        <end position="864"/>
    </location>
</feature>
<feature type="region of interest" description="Disordered" evidence="1">
    <location>
        <begin position="530"/>
        <end position="622"/>
    </location>
</feature>
<feature type="compositionally biased region" description="Low complexity" evidence="1">
    <location>
        <begin position="1118"/>
        <end position="1138"/>
    </location>
</feature>
<feature type="region of interest" description="Disordered" evidence="1">
    <location>
        <begin position="974"/>
        <end position="1256"/>
    </location>
</feature>